<name>A0ABX8XA19_SHEPU</name>
<dbReference type="Proteomes" id="UP000827084">
    <property type="component" value="Chromosome"/>
</dbReference>
<evidence type="ECO:0000313" key="1">
    <source>
        <dbReference type="EMBL" id="QYX71962.1"/>
    </source>
</evidence>
<dbReference type="EMBL" id="CP080635">
    <property type="protein sequence ID" value="QYX71962.1"/>
    <property type="molecule type" value="Genomic_DNA"/>
</dbReference>
<organism evidence="1 2">
    <name type="scientific">Shewanella putrefaciens</name>
    <name type="common">Pseudomonas putrefaciens</name>
    <dbReference type="NCBI Taxonomy" id="24"/>
    <lineage>
        <taxon>Bacteria</taxon>
        <taxon>Pseudomonadati</taxon>
        <taxon>Pseudomonadota</taxon>
        <taxon>Gammaproteobacteria</taxon>
        <taxon>Alteromonadales</taxon>
        <taxon>Shewanellaceae</taxon>
        <taxon>Shewanella</taxon>
    </lineage>
</organism>
<gene>
    <name evidence="1" type="ORF">K3G22_14560</name>
</gene>
<keyword evidence="2" id="KW-1185">Reference proteome</keyword>
<evidence type="ECO:0000313" key="2">
    <source>
        <dbReference type="Proteomes" id="UP000827084"/>
    </source>
</evidence>
<sequence length="59" mass="6893">MSHRVDAVSWWNSTGRGYGARDPEVRNWMLDSNNYYLDHYSINRSQGAMLGQTYLKPLI</sequence>
<protein>
    <submittedName>
        <fullName evidence="1">Uncharacterized protein</fullName>
    </submittedName>
</protein>
<proteinExistence type="predicted"/>
<accession>A0ABX8XA19</accession>
<reference evidence="1 2" key="1">
    <citation type="submission" date="2021-08" db="EMBL/GenBank/DDBJ databases">
        <title>Shewanella putrefaciens YZ-J, complete genome.</title>
        <authorList>
            <person name="Yi Z."/>
        </authorList>
    </citation>
    <scope>NUCLEOTIDE SEQUENCE [LARGE SCALE GENOMIC DNA]</scope>
    <source>
        <strain evidence="1 2">YZ-J</strain>
    </source>
</reference>